<evidence type="ECO:0000259" key="10">
    <source>
        <dbReference type="PROSITE" id="PS51012"/>
    </source>
</evidence>
<proteinExistence type="inferred from homology"/>
<comment type="similarity">
    <text evidence="2 9">Belongs to the ABC-2 integral membrane protein family.</text>
</comment>
<dbReference type="GO" id="GO:0015920">
    <property type="term" value="P:lipopolysaccharide transport"/>
    <property type="evidence" value="ECO:0007669"/>
    <property type="project" value="TreeGrafter"/>
</dbReference>
<name>A0A841C7F5_9LACT</name>
<protein>
    <recommendedName>
        <fullName evidence="9">Transport permease protein</fullName>
    </recommendedName>
</protein>
<dbReference type="PANTHER" id="PTHR30413">
    <property type="entry name" value="INNER MEMBRANE TRANSPORT PERMEASE"/>
    <property type="match status" value="1"/>
</dbReference>
<keyword evidence="7 9" id="KW-1133">Transmembrane helix</keyword>
<reference evidence="11 12" key="1">
    <citation type="submission" date="2020-08" db="EMBL/GenBank/DDBJ databases">
        <title>Genomic Encyclopedia of Type Strains, Phase IV (KMG-IV): sequencing the most valuable type-strain genomes for metagenomic binning, comparative biology and taxonomic classification.</title>
        <authorList>
            <person name="Goeker M."/>
        </authorList>
    </citation>
    <scope>NUCLEOTIDE SEQUENCE [LARGE SCALE GENOMIC DNA]</scope>
    <source>
        <strain evidence="11 12">DSM 14925</strain>
    </source>
</reference>
<comment type="subcellular location">
    <subcellularLocation>
        <location evidence="1">Cell inner membrane</location>
        <topology evidence="1">Multi-pass membrane protein</topology>
    </subcellularLocation>
    <subcellularLocation>
        <location evidence="9">Cell membrane</location>
        <topology evidence="9">Multi-pass membrane protein</topology>
    </subcellularLocation>
</comment>
<evidence type="ECO:0000256" key="1">
    <source>
        <dbReference type="ARBA" id="ARBA00004429"/>
    </source>
</evidence>
<evidence type="ECO:0000313" key="11">
    <source>
        <dbReference type="EMBL" id="MBB5887668.1"/>
    </source>
</evidence>
<dbReference type="InterPro" id="IPR013525">
    <property type="entry name" value="ABC2_TM"/>
</dbReference>
<dbReference type="InterPro" id="IPR047817">
    <property type="entry name" value="ABC2_TM_bact-type"/>
</dbReference>
<dbReference type="GO" id="GO:0140359">
    <property type="term" value="F:ABC-type transporter activity"/>
    <property type="evidence" value="ECO:0007669"/>
    <property type="project" value="InterPro"/>
</dbReference>
<evidence type="ECO:0000256" key="4">
    <source>
        <dbReference type="ARBA" id="ARBA00022475"/>
    </source>
</evidence>
<feature type="transmembrane region" description="Helical" evidence="9">
    <location>
        <begin position="242"/>
        <end position="262"/>
    </location>
</feature>
<dbReference type="AlphaFoldDB" id="A0A841C7F5"/>
<keyword evidence="5" id="KW-0997">Cell inner membrane</keyword>
<evidence type="ECO:0000256" key="7">
    <source>
        <dbReference type="ARBA" id="ARBA00022989"/>
    </source>
</evidence>
<comment type="caution">
    <text evidence="11">The sequence shown here is derived from an EMBL/GenBank/DDBJ whole genome shotgun (WGS) entry which is preliminary data.</text>
</comment>
<evidence type="ECO:0000256" key="5">
    <source>
        <dbReference type="ARBA" id="ARBA00022519"/>
    </source>
</evidence>
<evidence type="ECO:0000256" key="2">
    <source>
        <dbReference type="ARBA" id="ARBA00007783"/>
    </source>
</evidence>
<sequence length="273" mass="31436">MNIFEKKNRILLKELVKTDFKLRYQGSVIGYLWSVLKPIMLFLVMYLVFVKFLRFGAAVPHFAVALLLGITIWNFFSESTIVGMQAIVGRGDLLRKVSFSKSIIILSVVSNAFINLMISTTVVIIFAIINGVHFSWNVIFAVPLLFELFIFTLGIVFMISTAFVYFRDLSPVWEVVMQAGFYATPIIYPITQVSERAGNIGHYAANFMMMNPIAQIVQDMRYIFTYSNNTNPTVWQMLHNPLLIMIPYIMPIIIFFIGFWIFNRKSKKFAEVI</sequence>
<evidence type="ECO:0000256" key="3">
    <source>
        <dbReference type="ARBA" id="ARBA00022448"/>
    </source>
</evidence>
<accession>A0A841C7F5</accession>
<keyword evidence="12" id="KW-1185">Reference proteome</keyword>
<feature type="transmembrane region" description="Helical" evidence="9">
    <location>
        <begin position="141"/>
        <end position="165"/>
    </location>
</feature>
<dbReference type="EMBL" id="JACHHV010000006">
    <property type="protein sequence ID" value="MBB5887668.1"/>
    <property type="molecule type" value="Genomic_DNA"/>
</dbReference>
<dbReference type="GO" id="GO:0005886">
    <property type="term" value="C:plasma membrane"/>
    <property type="evidence" value="ECO:0007669"/>
    <property type="project" value="UniProtKB-SubCell"/>
</dbReference>
<feature type="domain" description="ABC transmembrane type-2" evidence="10">
    <location>
        <begin position="29"/>
        <end position="265"/>
    </location>
</feature>
<keyword evidence="3 9" id="KW-0813">Transport</keyword>
<evidence type="ECO:0000256" key="6">
    <source>
        <dbReference type="ARBA" id="ARBA00022692"/>
    </source>
</evidence>
<feature type="transmembrane region" description="Helical" evidence="9">
    <location>
        <begin position="103"/>
        <end position="129"/>
    </location>
</feature>
<dbReference type="RefSeq" id="WP_183539050.1">
    <property type="nucleotide sequence ID" value="NZ_JACHHV010000006.1"/>
</dbReference>
<keyword evidence="6 9" id="KW-0812">Transmembrane</keyword>
<evidence type="ECO:0000256" key="9">
    <source>
        <dbReference type="RuleBase" id="RU361157"/>
    </source>
</evidence>
<dbReference type="PANTHER" id="PTHR30413:SF8">
    <property type="entry name" value="TRANSPORT PERMEASE PROTEIN"/>
    <property type="match status" value="1"/>
</dbReference>
<dbReference type="PROSITE" id="PS51012">
    <property type="entry name" value="ABC_TM2"/>
    <property type="match status" value="1"/>
</dbReference>
<gene>
    <name evidence="11" type="ORF">HNQ37_000540</name>
</gene>
<dbReference type="Pfam" id="PF01061">
    <property type="entry name" value="ABC2_membrane"/>
    <property type="match status" value="1"/>
</dbReference>
<keyword evidence="8 9" id="KW-0472">Membrane</keyword>
<feature type="transmembrane region" description="Helical" evidence="9">
    <location>
        <begin position="55"/>
        <end position="76"/>
    </location>
</feature>
<feature type="transmembrane region" description="Helical" evidence="9">
    <location>
        <begin position="172"/>
        <end position="190"/>
    </location>
</feature>
<organism evidence="11 12">
    <name type="scientific">Lactovum miscens</name>
    <dbReference type="NCBI Taxonomy" id="190387"/>
    <lineage>
        <taxon>Bacteria</taxon>
        <taxon>Bacillati</taxon>
        <taxon>Bacillota</taxon>
        <taxon>Bacilli</taxon>
        <taxon>Lactobacillales</taxon>
        <taxon>Streptococcaceae</taxon>
        <taxon>Lactovum</taxon>
    </lineage>
</organism>
<evidence type="ECO:0000313" key="12">
    <source>
        <dbReference type="Proteomes" id="UP000562464"/>
    </source>
</evidence>
<dbReference type="Proteomes" id="UP000562464">
    <property type="component" value="Unassembled WGS sequence"/>
</dbReference>
<feature type="transmembrane region" description="Helical" evidence="9">
    <location>
        <begin position="28"/>
        <end position="49"/>
    </location>
</feature>
<evidence type="ECO:0000256" key="8">
    <source>
        <dbReference type="ARBA" id="ARBA00023136"/>
    </source>
</evidence>
<keyword evidence="4 9" id="KW-1003">Cell membrane</keyword>